<dbReference type="AlphaFoldDB" id="A0A6A4G654"/>
<evidence type="ECO:0000256" key="5">
    <source>
        <dbReference type="SAM" id="Phobius"/>
    </source>
</evidence>
<dbReference type="PANTHER" id="PTHR22950:SF349">
    <property type="entry name" value="AMINO ACID TRANSPORTER TRANSMEMBRANE DOMAIN-CONTAINING PROTEIN"/>
    <property type="match status" value="1"/>
</dbReference>
<dbReference type="Proteomes" id="UP000429607">
    <property type="component" value="Unassembled WGS sequence"/>
</dbReference>
<keyword evidence="4 5" id="KW-0472">Membrane</keyword>
<keyword evidence="2 5" id="KW-0812">Transmembrane</keyword>
<dbReference type="InterPro" id="IPR013057">
    <property type="entry name" value="AA_transpt_TM"/>
</dbReference>
<feature type="transmembrane region" description="Helical" evidence="5">
    <location>
        <begin position="413"/>
        <end position="433"/>
    </location>
</feature>
<evidence type="ECO:0000256" key="1">
    <source>
        <dbReference type="ARBA" id="ARBA00004141"/>
    </source>
</evidence>
<evidence type="ECO:0000256" key="4">
    <source>
        <dbReference type="ARBA" id="ARBA00023136"/>
    </source>
</evidence>
<feature type="transmembrane region" description="Helical" evidence="5">
    <location>
        <begin position="44"/>
        <end position="71"/>
    </location>
</feature>
<evidence type="ECO:0000313" key="10">
    <source>
        <dbReference type="Proteomes" id="UP000434957"/>
    </source>
</evidence>
<name>A0A6A4G654_9STRA</name>
<gene>
    <name evidence="7" type="ORF">PR001_g844</name>
    <name evidence="8" type="ORF">PR003_g1093</name>
</gene>
<feature type="transmembrane region" description="Helical" evidence="5">
    <location>
        <begin position="20"/>
        <end position="38"/>
    </location>
</feature>
<feature type="transmembrane region" description="Helical" evidence="5">
    <location>
        <begin position="445"/>
        <end position="463"/>
    </location>
</feature>
<keyword evidence="10" id="KW-1185">Reference proteome</keyword>
<comment type="subcellular location">
    <subcellularLocation>
        <location evidence="1">Membrane</location>
        <topology evidence="1">Multi-pass membrane protein</topology>
    </subcellularLocation>
</comment>
<feature type="domain" description="Amino acid transporter transmembrane" evidence="6">
    <location>
        <begin position="17"/>
        <end position="459"/>
    </location>
</feature>
<protein>
    <recommendedName>
        <fullName evidence="6">Amino acid transporter transmembrane domain-containing protein</fullName>
    </recommendedName>
</protein>
<dbReference type="GO" id="GO:0015179">
    <property type="term" value="F:L-amino acid transmembrane transporter activity"/>
    <property type="evidence" value="ECO:0007669"/>
    <property type="project" value="TreeGrafter"/>
</dbReference>
<dbReference type="EMBL" id="QXFT01000028">
    <property type="protein sequence ID" value="KAE9358794.1"/>
    <property type="molecule type" value="Genomic_DNA"/>
</dbReference>
<dbReference type="GO" id="GO:0005774">
    <property type="term" value="C:vacuolar membrane"/>
    <property type="evidence" value="ECO:0007669"/>
    <property type="project" value="TreeGrafter"/>
</dbReference>
<comment type="caution">
    <text evidence="8">The sequence shown here is derived from an EMBL/GenBank/DDBJ whole genome shotgun (WGS) entry which is preliminary data.</text>
</comment>
<feature type="transmembrane region" description="Helical" evidence="5">
    <location>
        <begin position="92"/>
        <end position="117"/>
    </location>
</feature>
<organism evidence="8 10">
    <name type="scientific">Phytophthora rubi</name>
    <dbReference type="NCBI Taxonomy" id="129364"/>
    <lineage>
        <taxon>Eukaryota</taxon>
        <taxon>Sar</taxon>
        <taxon>Stramenopiles</taxon>
        <taxon>Oomycota</taxon>
        <taxon>Peronosporomycetes</taxon>
        <taxon>Peronosporales</taxon>
        <taxon>Peronosporaceae</taxon>
        <taxon>Phytophthora</taxon>
    </lineage>
</organism>
<feature type="transmembrane region" description="Helical" evidence="5">
    <location>
        <begin position="129"/>
        <end position="147"/>
    </location>
</feature>
<feature type="transmembrane region" description="Helical" evidence="5">
    <location>
        <begin position="154"/>
        <end position="176"/>
    </location>
</feature>
<dbReference type="PANTHER" id="PTHR22950">
    <property type="entry name" value="AMINO ACID TRANSPORTER"/>
    <property type="match status" value="1"/>
</dbReference>
<dbReference type="Pfam" id="PF01490">
    <property type="entry name" value="Aa_trans"/>
    <property type="match status" value="1"/>
</dbReference>
<feature type="transmembrane region" description="Helical" evidence="5">
    <location>
        <begin position="224"/>
        <end position="245"/>
    </location>
</feature>
<dbReference type="Proteomes" id="UP000434957">
    <property type="component" value="Unassembled WGS sequence"/>
</dbReference>
<feature type="transmembrane region" description="Helical" evidence="5">
    <location>
        <begin position="188"/>
        <end position="212"/>
    </location>
</feature>
<proteinExistence type="predicted"/>
<evidence type="ECO:0000259" key="6">
    <source>
        <dbReference type="Pfam" id="PF01490"/>
    </source>
</evidence>
<evidence type="ECO:0000256" key="3">
    <source>
        <dbReference type="ARBA" id="ARBA00022989"/>
    </source>
</evidence>
<feature type="transmembrane region" description="Helical" evidence="5">
    <location>
        <begin position="383"/>
        <end position="401"/>
    </location>
</feature>
<reference evidence="8 10" key="1">
    <citation type="submission" date="2018-08" db="EMBL/GenBank/DDBJ databases">
        <title>Genomic investigation of the strawberry pathogen Phytophthora fragariae indicates pathogenicity is determined by transcriptional variation in three key races.</title>
        <authorList>
            <person name="Adams T.M."/>
            <person name="Armitage A.D."/>
            <person name="Sobczyk M.K."/>
            <person name="Bates H.J."/>
            <person name="Dunwell J.M."/>
            <person name="Nellist C.F."/>
            <person name="Harrison R.J."/>
        </authorList>
    </citation>
    <scope>NUCLEOTIDE SEQUENCE [LARGE SCALE GENOMIC DNA]</scope>
    <source>
        <strain evidence="7 9">SCRP249</strain>
        <strain evidence="8 10">SCRP333</strain>
    </source>
</reference>
<dbReference type="EMBL" id="QXFV01000023">
    <property type="protein sequence ID" value="KAE9052068.1"/>
    <property type="molecule type" value="Genomic_DNA"/>
</dbReference>
<evidence type="ECO:0000313" key="7">
    <source>
        <dbReference type="EMBL" id="KAE9052068.1"/>
    </source>
</evidence>
<sequence>MAINGSKSTLITMDDAKTVFNLFCCVLGIGSLAMPSNYARAGPVYATIALAFMMFANTYAAMKLSMAMLAAPSSVKTYGDLGEWAFGKWGRFFTVVSQMGVCVLVPIAFLILGSTLLEVLFPDCFSQTFWIIFMALMVVPVCLIPTLKESAGMAFAGCVGTAIADIIAVSILQYNMRGHPSIPKPDVSMHQVLTCFGNLALAYGASIVIPDLQREHSQPQRMPRVVVVTMLIISAFFFAIALAGYTAGGCQISGNILYSIVDTSNPLGVAPLGFSANRGAVVMAYLFMQVHISIAFSTMMMPAFYMAERMVLGLHKTAPIVRFNAEQDQESIEQDLELQDKQSYVQVTTPQAMSEKAVELNEEITEEQLREPYKGTKNTLRYITLRISIIILMVIVAVAAQNKFLDLEDFTGSTVHTVNCMILPVLIYMRVFWKKMSILDKAASILVMVMCGLAGFYVMIHAGKQLFTPSEDATAFPYCDAEYQDEPYYIHNNTNLTRQ</sequence>
<evidence type="ECO:0000256" key="2">
    <source>
        <dbReference type="ARBA" id="ARBA00022692"/>
    </source>
</evidence>
<accession>A0A6A4G654</accession>
<keyword evidence="3 5" id="KW-1133">Transmembrane helix</keyword>
<feature type="transmembrane region" description="Helical" evidence="5">
    <location>
        <begin position="282"/>
        <end position="307"/>
    </location>
</feature>
<evidence type="ECO:0000313" key="9">
    <source>
        <dbReference type="Proteomes" id="UP000429607"/>
    </source>
</evidence>
<evidence type="ECO:0000313" key="8">
    <source>
        <dbReference type="EMBL" id="KAE9358794.1"/>
    </source>
</evidence>